<keyword evidence="2" id="KW-0547">Nucleotide-binding</keyword>
<dbReference type="GeneID" id="112552073"/>
<proteinExistence type="inferred from homology"/>
<dbReference type="PROSITE" id="PS51720">
    <property type="entry name" value="G_AIG1"/>
    <property type="match status" value="1"/>
</dbReference>
<comment type="similarity">
    <text evidence="1">Belongs to the TRAFAC class TrmE-Era-EngA-EngB-Septin-like GTPase superfamily. AIG1/Toc34/Toc159-like paraseptin GTPase family. IAN subfamily.</text>
</comment>
<evidence type="ECO:0000313" key="6">
    <source>
        <dbReference type="RefSeq" id="XP_025072350.1"/>
    </source>
</evidence>
<name>A0A3Q0HP10_ALLSI</name>
<accession>A0A3Q0HP10</accession>
<evidence type="ECO:0000313" key="7">
    <source>
        <dbReference type="RefSeq" id="XP_025072351.1"/>
    </source>
</evidence>
<dbReference type="InterPro" id="IPR006703">
    <property type="entry name" value="G_AIG1"/>
</dbReference>
<evidence type="ECO:0000256" key="3">
    <source>
        <dbReference type="ARBA" id="ARBA00023134"/>
    </source>
</evidence>
<sequence>MASTSASLQGESPLRIVLVGKTGNGKSATGNTILGRNQFKSRLQPCTVTMRCEKAQAEFEGRHIIVVDTPGLFDPDRDNKDTANEIGKCVKLLSPGIHAIIFVMQLNRFTQEEKAAAKIIQDTFHLVAKNYMIFLFTHKEQLEESLQDFLKMSGQEFKTLAENRENRYIAFNNKAEGTEKKDQVSELIKMIDDVVKANGTTPCYTEPMYGKEKSFWKEWCNIL</sequence>
<evidence type="ECO:0000256" key="2">
    <source>
        <dbReference type="ARBA" id="ARBA00022741"/>
    </source>
</evidence>
<dbReference type="InterPro" id="IPR027417">
    <property type="entry name" value="P-loop_NTPase"/>
</dbReference>
<dbReference type="Pfam" id="PF04548">
    <property type="entry name" value="AIG1"/>
    <property type="match status" value="1"/>
</dbReference>
<dbReference type="SUPFAM" id="SSF52540">
    <property type="entry name" value="P-loop containing nucleoside triphosphate hydrolases"/>
    <property type="match status" value="1"/>
</dbReference>
<dbReference type="STRING" id="38654.A0A3Q0HP10"/>
<reference evidence="6 7" key="1">
    <citation type="submission" date="2025-04" db="UniProtKB">
        <authorList>
            <consortium name="RefSeq"/>
        </authorList>
    </citation>
    <scope>IDENTIFICATION</scope>
</reference>
<dbReference type="PANTHER" id="PTHR10903">
    <property type="entry name" value="GTPASE, IMAP FAMILY MEMBER-RELATED"/>
    <property type="match status" value="1"/>
</dbReference>
<dbReference type="FunFam" id="3.40.50.300:FF:000366">
    <property type="entry name" value="GTPase, IMAP family member 2"/>
    <property type="match status" value="1"/>
</dbReference>
<dbReference type="RefSeq" id="XP_025072351.1">
    <property type="nucleotide sequence ID" value="XM_025216566.1"/>
</dbReference>
<keyword evidence="5" id="KW-1185">Reference proteome</keyword>
<dbReference type="AlphaFoldDB" id="A0A3Q0HP10"/>
<dbReference type="RefSeq" id="XP_025072350.1">
    <property type="nucleotide sequence ID" value="XM_025216565.1"/>
</dbReference>
<gene>
    <name evidence="6 7" type="primary">LOC112552073</name>
</gene>
<organism evidence="5 6">
    <name type="scientific">Alligator sinensis</name>
    <name type="common">Chinese alligator</name>
    <dbReference type="NCBI Taxonomy" id="38654"/>
    <lineage>
        <taxon>Eukaryota</taxon>
        <taxon>Metazoa</taxon>
        <taxon>Chordata</taxon>
        <taxon>Craniata</taxon>
        <taxon>Vertebrata</taxon>
        <taxon>Euteleostomi</taxon>
        <taxon>Archelosauria</taxon>
        <taxon>Archosauria</taxon>
        <taxon>Crocodylia</taxon>
        <taxon>Alligatoridae</taxon>
        <taxon>Alligatorinae</taxon>
        <taxon>Alligator</taxon>
    </lineage>
</organism>
<dbReference type="PANTHER" id="PTHR10903:SF170">
    <property type="entry name" value="GTPASE IMAP FAMILY MEMBER 7"/>
    <property type="match status" value="1"/>
</dbReference>
<evidence type="ECO:0000256" key="1">
    <source>
        <dbReference type="ARBA" id="ARBA00008535"/>
    </source>
</evidence>
<protein>
    <submittedName>
        <fullName evidence="6 7">GTPase IMAP family member 4-like</fullName>
    </submittedName>
</protein>
<evidence type="ECO:0000259" key="4">
    <source>
        <dbReference type="PROSITE" id="PS51720"/>
    </source>
</evidence>
<dbReference type="Proteomes" id="UP000189705">
    <property type="component" value="Unplaced"/>
</dbReference>
<dbReference type="Gene3D" id="3.40.50.300">
    <property type="entry name" value="P-loop containing nucleotide triphosphate hydrolases"/>
    <property type="match status" value="1"/>
</dbReference>
<keyword evidence="3" id="KW-0342">GTP-binding</keyword>
<evidence type="ECO:0000313" key="5">
    <source>
        <dbReference type="Proteomes" id="UP000189705"/>
    </source>
</evidence>
<dbReference type="GO" id="GO:0005525">
    <property type="term" value="F:GTP binding"/>
    <property type="evidence" value="ECO:0007669"/>
    <property type="project" value="UniProtKB-KW"/>
</dbReference>
<dbReference type="KEGG" id="asn:112552073"/>
<feature type="domain" description="AIG1-type G" evidence="4">
    <location>
        <begin position="11"/>
        <end position="213"/>
    </location>
</feature>
<dbReference type="CDD" id="cd01852">
    <property type="entry name" value="AIG1"/>
    <property type="match status" value="1"/>
</dbReference>
<dbReference type="InterPro" id="IPR045058">
    <property type="entry name" value="GIMA/IAN/Toc"/>
</dbReference>